<keyword evidence="5 10" id="KW-0653">Protein transport</keyword>
<protein>
    <recommendedName>
        <fullName evidence="9 10">Protein translocase subunit SecY</fullName>
    </recommendedName>
</protein>
<evidence type="ECO:0000256" key="11">
    <source>
        <dbReference type="RuleBase" id="RU000537"/>
    </source>
</evidence>
<comment type="subunit">
    <text evidence="10">Component of the Sec protein translocase complex. Heterotrimer consisting of SecY, SecE and SecG subunits. The heterotrimers can form oligomers, although 1 heterotrimer is thought to be able to translocate proteins. Interacts with the ribosome. Interacts with SecDF, and other proteins may be involved. Interacts with SecA.</text>
</comment>
<dbReference type="PIRSF" id="PIRSF004557">
    <property type="entry name" value="SecY"/>
    <property type="match status" value="1"/>
</dbReference>
<keyword evidence="6 10" id="KW-1133">Transmembrane helix</keyword>
<dbReference type="STRING" id="1817816.A2Y64_02025"/>
<evidence type="ECO:0000256" key="8">
    <source>
        <dbReference type="ARBA" id="ARBA00023136"/>
    </source>
</evidence>
<dbReference type="NCBIfam" id="TIGR00967">
    <property type="entry name" value="3a0501s007"/>
    <property type="match status" value="1"/>
</dbReference>
<dbReference type="Gene3D" id="1.10.3370.10">
    <property type="entry name" value="SecY subunit domain"/>
    <property type="match status" value="1"/>
</dbReference>
<evidence type="ECO:0000256" key="4">
    <source>
        <dbReference type="ARBA" id="ARBA00022692"/>
    </source>
</evidence>
<evidence type="ECO:0000256" key="1">
    <source>
        <dbReference type="ARBA" id="ARBA00004141"/>
    </source>
</evidence>
<evidence type="ECO:0000256" key="13">
    <source>
        <dbReference type="RuleBase" id="RU004349"/>
    </source>
</evidence>
<name>A0A1F5F256_9BACT</name>
<feature type="transmembrane region" description="Helical" evidence="10">
    <location>
        <begin position="143"/>
        <end position="165"/>
    </location>
</feature>
<dbReference type="InterPro" id="IPR023201">
    <property type="entry name" value="SecY_dom_sf"/>
</dbReference>
<evidence type="ECO:0000256" key="3">
    <source>
        <dbReference type="ARBA" id="ARBA00022448"/>
    </source>
</evidence>
<feature type="transmembrane region" description="Helical" evidence="10">
    <location>
        <begin position="386"/>
        <end position="404"/>
    </location>
</feature>
<reference evidence="14 15" key="1">
    <citation type="journal article" date="2016" name="Nat. Commun.">
        <title>Thousands of microbial genomes shed light on interconnected biogeochemical processes in an aquifer system.</title>
        <authorList>
            <person name="Anantharaman K."/>
            <person name="Brown C.T."/>
            <person name="Hug L.A."/>
            <person name="Sharon I."/>
            <person name="Castelle C.J."/>
            <person name="Probst A.J."/>
            <person name="Thomas B.C."/>
            <person name="Singh A."/>
            <person name="Wilkins M.J."/>
            <person name="Karaoz U."/>
            <person name="Brodie E.L."/>
            <person name="Williams K.H."/>
            <person name="Hubbard S.S."/>
            <person name="Banfield J.F."/>
        </authorList>
    </citation>
    <scope>NUCLEOTIDE SEQUENCE [LARGE SCALE GENOMIC DNA]</scope>
</reference>
<evidence type="ECO:0000256" key="5">
    <source>
        <dbReference type="ARBA" id="ARBA00022927"/>
    </source>
</evidence>
<evidence type="ECO:0000256" key="10">
    <source>
        <dbReference type="HAMAP-Rule" id="MF_01465"/>
    </source>
</evidence>
<evidence type="ECO:0000313" key="15">
    <source>
        <dbReference type="Proteomes" id="UP000177187"/>
    </source>
</evidence>
<keyword evidence="4 10" id="KW-0812">Transmembrane</keyword>
<keyword evidence="3 10" id="KW-0813">Transport</keyword>
<dbReference type="EMBL" id="MFAF01000116">
    <property type="protein sequence ID" value="OGD73719.1"/>
    <property type="molecule type" value="Genomic_DNA"/>
</dbReference>
<dbReference type="InterPro" id="IPR030659">
    <property type="entry name" value="SecY_CS"/>
</dbReference>
<dbReference type="PANTHER" id="PTHR10906">
    <property type="entry name" value="SECY/SEC61-ALPHA FAMILY MEMBER"/>
    <property type="match status" value="1"/>
</dbReference>
<keyword evidence="8 10" id="KW-0472">Membrane</keyword>
<gene>
    <name evidence="10" type="primary">secY</name>
    <name evidence="14" type="ORF">A2Y64_02025</name>
</gene>
<dbReference type="InterPro" id="IPR002208">
    <property type="entry name" value="SecY/SEC61-alpha"/>
</dbReference>
<feature type="transmembrane region" description="Helical" evidence="10">
    <location>
        <begin position="305"/>
        <end position="325"/>
    </location>
</feature>
<evidence type="ECO:0000256" key="7">
    <source>
        <dbReference type="ARBA" id="ARBA00023010"/>
    </source>
</evidence>
<feature type="transmembrane region" description="Helical" evidence="10">
    <location>
        <begin position="12"/>
        <end position="29"/>
    </location>
</feature>
<feature type="transmembrane region" description="Helical" evidence="10">
    <location>
        <begin position="108"/>
        <end position="128"/>
    </location>
</feature>
<organism evidence="14 15">
    <name type="scientific">Candidatus Coatesbacteria bacterium RBG_13_66_14</name>
    <dbReference type="NCBI Taxonomy" id="1817816"/>
    <lineage>
        <taxon>Bacteria</taxon>
        <taxon>Candidatus Coatesiibacteriota</taxon>
    </lineage>
</organism>
<evidence type="ECO:0000313" key="14">
    <source>
        <dbReference type="EMBL" id="OGD73719.1"/>
    </source>
</evidence>
<dbReference type="PRINTS" id="PR00303">
    <property type="entry name" value="SECYTRNLCASE"/>
</dbReference>
<keyword evidence="10" id="KW-1003">Cell membrane</keyword>
<dbReference type="PROSITE" id="PS00756">
    <property type="entry name" value="SECY_2"/>
    <property type="match status" value="1"/>
</dbReference>
<sequence length="429" mass="47013">MLAIPELRQRIFFTIAIFFVYRVGGHIPVPGVNAGVLTAWFNQEAQGGLFGFIDMFAAGNLRKATIFALGIMPYISASIIIQLLTAVVPALEKLQKEGEAGRKRITQYTRYGTIGLSLLQSFGIQIWLKSLVFNGVPVVEPGMGWLFTPLTMITMTAGTAFIMWLGEQISERGIGNGMSLIIFIGIIARIPADVMLTMEKVGSGDTNLVNIAVTLLVMVIVVAGVVVIQQGQRKIRVQYAKRIVGRKIYGGQSTHIPLRVNTAGVIPIIFASALIMFPNTILMFTDADWLKALAGWLAPGKPLYMILYGGLIIFFSYFYTAIVLNPADLADNMKKYGGFIPGVRPGKNTEQFIDRILTRITLAGSVFLAVIALLPVAMAIIFKSPITFGGTGLLIVVGVALDTIRQIESHMLMRHYDGFLRKGRIRGRR</sequence>
<dbReference type="SUPFAM" id="SSF103491">
    <property type="entry name" value="Preprotein translocase SecY subunit"/>
    <property type="match status" value="1"/>
</dbReference>
<dbReference type="PROSITE" id="PS00755">
    <property type="entry name" value="SECY_1"/>
    <property type="match status" value="1"/>
</dbReference>
<dbReference type="Pfam" id="PF00344">
    <property type="entry name" value="SecY"/>
    <property type="match status" value="1"/>
</dbReference>
<feature type="transmembrane region" description="Helical" evidence="10">
    <location>
        <begin position="64"/>
        <end position="88"/>
    </location>
</feature>
<comment type="function">
    <text evidence="10 11">The central subunit of the protein translocation channel SecYEG. Consists of two halves formed by TMs 1-5 and 6-10. These two domains form a lateral gate at the front which open onto the bilayer between TMs 2 and 7, and are clamped together by SecE at the back. The channel is closed by both a pore ring composed of hydrophobic SecY resides and a short helix (helix 2A) on the extracellular side of the membrane which forms a plug. The plug probably moves laterally to allow the channel to open. The ring and the pore may move independently.</text>
</comment>
<keyword evidence="7 10" id="KW-0811">Translocation</keyword>
<dbReference type="AlphaFoldDB" id="A0A1F5F256"/>
<feature type="transmembrane region" description="Helical" evidence="10">
    <location>
        <begin position="208"/>
        <end position="228"/>
    </location>
</feature>
<comment type="subcellular location">
    <subcellularLocation>
        <location evidence="10">Cell membrane</location>
        <topology evidence="10">Multi-pass membrane protein</topology>
    </subcellularLocation>
    <subcellularLocation>
        <location evidence="1 12">Membrane</location>
        <topology evidence="1 12">Multi-pass membrane protein</topology>
    </subcellularLocation>
</comment>
<dbReference type="InterPro" id="IPR026593">
    <property type="entry name" value="SecY"/>
</dbReference>
<feature type="transmembrane region" description="Helical" evidence="10">
    <location>
        <begin position="265"/>
        <end position="285"/>
    </location>
</feature>
<feature type="transmembrane region" description="Helical" evidence="10">
    <location>
        <begin position="177"/>
        <end position="196"/>
    </location>
</feature>
<dbReference type="GO" id="GO:0005886">
    <property type="term" value="C:plasma membrane"/>
    <property type="evidence" value="ECO:0007669"/>
    <property type="project" value="UniProtKB-SubCell"/>
</dbReference>
<evidence type="ECO:0000256" key="12">
    <source>
        <dbReference type="RuleBase" id="RU003484"/>
    </source>
</evidence>
<proteinExistence type="inferred from homology"/>
<comment type="caution">
    <text evidence="14">The sequence shown here is derived from an EMBL/GenBank/DDBJ whole genome shotgun (WGS) entry which is preliminary data.</text>
</comment>
<dbReference type="GO" id="GO:0006605">
    <property type="term" value="P:protein targeting"/>
    <property type="evidence" value="ECO:0007669"/>
    <property type="project" value="UniProtKB-UniRule"/>
</dbReference>
<dbReference type="FunFam" id="1.10.3370.10:FF:000001">
    <property type="entry name" value="Preprotein translocase subunit SecY"/>
    <property type="match status" value="1"/>
</dbReference>
<feature type="transmembrane region" description="Helical" evidence="10">
    <location>
        <begin position="356"/>
        <end position="380"/>
    </location>
</feature>
<comment type="similarity">
    <text evidence="2 10 13">Belongs to the SecY/SEC61-alpha family.</text>
</comment>
<evidence type="ECO:0000256" key="9">
    <source>
        <dbReference type="ARBA" id="ARBA00039733"/>
    </source>
</evidence>
<dbReference type="HAMAP" id="MF_01465">
    <property type="entry name" value="SecY"/>
    <property type="match status" value="1"/>
</dbReference>
<dbReference type="GO" id="GO:0065002">
    <property type="term" value="P:intracellular protein transmembrane transport"/>
    <property type="evidence" value="ECO:0007669"/>
    <property type="project" value="UniProtKB-UniRule"/>
</dbReference>
<evidence type="ECO:0000256" key="2">
    <source>
        <dbReference type="ARBA" id="ARBA00005751"/>
    </source>
</evidence>
<dbReference type="Proteomes" id="UP000177187">
    <property type="component" value="Unassembled WGS sequence"/>
</dbReference>
<dbReference type="GO" id="GO:0043952">
    <property type="term" value="P:protein transport by the Sec complex"/>
    <property type="evidence" value="ECO:0007669"/>
    <property type="project" value="UniProtKB-UniRule"/>
</dbReference>
<accession>A0A1F5F256</accession>
<evidence type="ECO:0000256" key="6">
    <source>
        <dbReference type="ARBA" id="ARBA00022989"/>
    </source>
</evidence>